<name>A0A0D0AZK5_9AGAR</name>
<dbReference type="OrthoDB" id="433924at2759"/>
<dbReference type="Pfam" id="PF18723">
    <property type="entry name" value="HMUDK_hel"/>
    <property type="match status" value="1"/>
</dbReference>
<dbReference type="SUPFAM" id="SSF54160">
    <property type="entry name" value="Chromo domain-like"/>
    <property type="match status" value="1"/>
</dbReference>
<dbReference type="Pfam" id="PF00385">
    <property type="entry name" value="Chromo"/>
    <property type="match status" value="1"/>
</dbReference>
<feature type="region of interest" description="Disordered" evidence="1">
    <location>
        <begin position="42"/>
        <end position="63"/>
    </location>
</feature>
<proteinExistence type="predicted"/>
<dbReference type="InterPro" id="IPR040684">
    <property type="entry name" value="HMUDK_hel"/>
</dbReference>
<evidence type="ECO:0000256" key="1">
    <source>
        <dbReference type="SAM" id="MobiDB-lite"/>
    </source>
</evidence>
<dbReference type="EMBL" id="KN834800">
    <property type="protein sequence ID" value="KIK56165.1"/>
    <property type="molecule type" value="Genomic_DNA"/>
</dbReference>
<evidence type="ECO:0000313" key="3">
    <source>
        <dbReference type="EMBL" id="KIK56165.1"/>
    </source>
</evidence>
<feature type="region of interest" description="Disordered" evidence="1">
    <location>
        <begin position="1"/>
        <end position="20"/>
    </location>
</feature>
<dbReference type="HOGENOM" id="CLU_028984_0_0_1"/>
<dbReference type="SMART" id="SM00298">
    <property type="entry name" value="CHROMO"/>
    <property type="match status" value="1"/>
</dbReference>
<accession>A0A0D0AZK5</accession>
<dbReference type="Proteomes" id="UP000053593">
    <property type="component" value="Unassembled WGS sequence"/>
</dbReference>
<evidence type="ECO:0000313" key="4">
    <source>
        <dbReference type="Proteomes" id="UP000053593"/>
    </source>
</evidence>
<dbReference type="CDD" id="cd00024">
    <property type="entry name" value="CD_CSD"/>
    <property type="match status" value="1"/>
</dbReference>
<organism evidence="3 4">
    <name type="scientific">Collybiopsis luxurians FD-317 M1</name>
    <dbReference type="NCBI Taxonomy" id="944289"/>
    <lineage>
        <taxon>Eukaryota</taxon>
        <taxon>Fungi</taxon>
        <taxon>Dikarya</taxon>
        <taxon>Basidiomycota</taxon>
        <taxon>Agaricomycotina</taxon>
        <taxon>Agaricomycetes</taxon>
        <taxon>Agaricomycetidae</taxon>
        <taxon>Agaricales</taxon>
        <taxon>Marasmiineae</taxon>
        <taxon>Omphalotaceae</taxon>
        <taxon>Collybiopsis</taxon>
        <taxon>Collybiopsis luxurians</taxon>
    </lineage>
</organism>
<dbReference type="InterPro" id="IPR023780">
    <property type="entry name" value="Chromo_domain"/>
</dbReference>
<gene>
    <name evidence="3" type="ORF">GYMLUDRAFT_248138</name>
</gene>
<keyword evidence="4" id="KW-1185">Reference proteome</keyword>
<sequence>MPPIRTGQSPGVFTASPDDQVTAPVSGTRIYTRFSLSPLTDFEDEDEVSDNDHDKPYSPPNHARNLLTYRQPHGFSPVYSPIARRPASKKNVLEKLEPIIVCGHQLRPTVVWNTFWRWCYERKAIDDRRRAGQPFPWTEDKILRKEFFCNTFRILDKTTQFIVREVIEKGDQSSTEIVFRVLLFDIFTKIDTWKWLVRELGIPTWKSYERETYFRVLAQRAKNHPLYTSAFQKPSPRWEYRESWRNHLLLLENMMEVDLPGKLQNVKGLDEAYAFIAEFPGMGPFNSFQLLLNLSYSPVINFSGKDFVVPGIGCISGLSKMFGSSLDNITKSDPSFRLLVIRYMMETQDQHFRRLGLKFSGLGPQQLPMELADIEHAICEVDKYSRLAHPEIRGKRAQLKRKWTHSNEVYPSKAVLPRAWSHPKRKKVRPCNKLPIIQVRYAVAKIVGHYKDEEGEMFCQVRWVNYGPEDDTWEPAALLYKDAPTVVNEYWVQTFGRKHPKFR</sequence>
<dbReference type="GO" id="GO:0006338">
    <property type="term" value="P:chromatin remodeling"/>
    <property type="evidence" value="ECO:0007669"/>
    <property type="project" value="UniProtKB-ARBA"/>
</dbReference>
<reference evidence="3 4" key="1">
    <citation type="submission" date="2014-04" db="EMBL/GenBank/DDBJ databases">
        <title>Evolutionary Origins and Diversification of the Mycorrhizal Mutualists.</title>
        <authorList>
            <consortium name="DOE Joint Genome Institute"/>
            <consortium name="Mycorrhizal Genomics Consortium"/>
            <person name="Kohler A."/>
            <person name="Kuo A."/>
            <person name="Nagy L.G."/>
            <person name="Floudas D."/>
            <person name="Copeland A."/>
            <person name="Barry K.W."/>
            <person name="Cichocki N."/>
            <person name="Veneault-Fourrey C."/>
            <person name="LaButti K."/>
            <person name="Lindquist E.A."/>
            <person name="Lipzen A."/>
            <person name="Lundell T."/>
            <person name="Morin E."/>
            <person name="Murat C."/>
            <person name="Riley R."/>
            <person name="Ohm R."/>
            <person name="Sun H."/>
            <person name="Tunlid A."/>
            <person name="Henrissat B."/>
            <person name="Grigoriev I.V."/>
            <person name="Hibbett D.S."/>
            <person name="Martin F."/>
        </authorList>
    </citation>
    <scope>NUCLEOTIDE SEQUENCE [LARGE SCALE GENOMIC DNA]</scope>
    <source>
        <strain evidence="3 4">FD-317 M1</strain>
    </source>
</reference>
<dbReference type="InterPro" id="IPR016197">
    <property type="entry name" value="Chromo-like_dom_sf"/>
</dbReference>
<dbReference type="Gene3D" id="2.40.50.40">
    <property type="match status" value="1"/>
</dbReference>
<feature type="domain" description="Chromo" evidence="2">
    <location>
        <begin position="441"/>
        <end position="490"/>
    </location>
</feature>
<dbReference type="PROSITE" id="PS50013">
    <property type="entry name" value="CHROMO_2"/>
    <property type="match status" value="1"/>
</dbReference>
<dbReference type="InterPro" id="IPR000953">
    <property type="entry name" value="Chromo/chromo_shadow_dom"/>
</dbReference>
<evidence type="ECO:0000259" key="2">
    <source>
        <dbReference type="PROSITE" id="PS50013"/>
    </source>
</evidence>
<dbReference type="AlphaFoldDB" id="A0A0D0AZK5"/>
<protein>
    <recommendedName>
        <fullName evidence="2">Chromo domain-containing protein</fullName>
    </recommendedName>
</protein>